<name>A0AAD7FJM0_9AGAR</name>
<protein>
    <submittedName>
        <fullName evidence="1">Uncharacterized protein</fullName>
    </submittedName>
</protein>
<sequence length="175" mass="19699">MSSRLWTHPISLISVSIAHGDQFSLFLNSTMQSRFPALTSLTFTDLGQGSCDCERTEPFRSIYEPIRAPPLGLFPVMSSLTLIRECFTPRIVSDLLGPGSHPWPQLEVLALRPRVADAENPYAALQDVVRWKRSQEEPLPSFKLSPNLFERQFWVENGVNVGLLENDDGFKGRVP</sequence>
<gene>
    <name evidence="1" type="ORF">FB45DRAFT_1028465</name>
</gene>
<reference evidence="1" key="1">
    <citation type="submission" date="2023-03" db="EMBL/GenBank/DDBJ databases">
        <title>Massive genome expansion in bonnet fungi (Mycena s.s.) driven by repeated elements and novel gene families across ecological guilds.</title>
        <authorList>
            <consortium name="Lawrence Berkeley National Laboratory"/>
            <person name="Harder C.B."/>
            <person name="Miyauchi S."/>
            <person name="Viragh M."/>
            <person name="Kuo A."/>
            <person name="Thoen E."/>
            <person name="Andreopoulos B."/>
            <person name="Lu D."/>
            <person name="Skrede I."/>
            <person name="Drula E."/>
            <person name="Henrissat B."/>
            <person name="Morin E."/>
            <person name="Kohler A."/>
            <person name="Barry K."/>
            <person name="LaButti K."/>
            <person name="Morin E."/>
            <person name="Salamov A."/>
            <person name="Lipzen A."/>
            <person name="Mereny Z."/>
            <person name="Hegedus B."/>
            <person name="Baldrian P."/>
            <person name="Stursova M."/>
            <person name="Weitz H."/>
            <person name="Taylor A."/>
            <person name="Grigoriev I.V."/>
            <person name="Nagy L.G."/>
            <person name="Martin F."/>
            <person name="Kauserud H."/>
        </authorList>
    </citation>
    <scope>NUCLEOTIDE SEQUENCE</scope>
    <source>
        <strain evidence="1">9284</strain>
    </source>
</reference>
<organism evidence="1 2">
    <name type="scientific">Roridomyces roridus</name>
    <dbReference type="NCBI Taxonomy" id="1738132"/>
    <lineage>
        <taxon>Eukaryota</taxon>
        <taxon>Fungi</taxon>
        <taxon>Dikarya</taxon>
        <taxon>Basidiomycota</taxon>
        <taxon>Agaricomycotina</taxon>
        <taxon>Agaricomycetes</taxon>
        <taxon>Agaricomycetidae</taxon>
        <taxon>Agaricales</taxon>
        <taxon>Marasmiineae</taxon>
        <taxon>Mycenaceae</taxon>
        <taxon>Roridomyces</taxon>
    </lineage>
</organism>
<dbReference type="EMBL" id="JARKIF010000010">
    <property type="protein sequence ID" value="KAJ7628370.1"/>
    <property type="molecule type" value="Genomic_DNA"/>
</dbReference>
<dbReference type="AlphaFoldDB" id="A0AAD7FJM0"/>
<proteinExistence type="predicted"/>
<accession>A0AAD7FJM0</accession>
<evidence type="ECO:0000313" key="2">
    <source>
        <dbReference type="Proteomes" id="UP001221142"/>
    </source>
</evidence>
<comment type="caution">
    <text evidence="1">The sequence shown here is derived from an EMBL/GenBank/DDBJ whole genome shotgun (WGS) entry which is preliminary data.</text>
</comment>
<dbReference type="Proteomes" id="UP001221142">
    <property type="component" value="Unassembled WGS sequence"/>
</dbReference>
<keyword evidence="2" id="KW-1185">Reference proteome</keyword>
<evidence type="ECO:0000313" key="1">
    <source>
        <dbReference type="EMBL" id="KAJ7628370.1"/>
    </source>
</evidence>